<sequence length="267" mass="29554">MSIRAISWVLYQAEVDDHGDFRLLVALADRASDDGTGAFPSVDFLAKRMRRTPRSVQRGLRKLMEDGWIRLGDQQLVAHYRADRRPTVYDLVMDRTRGDADVTPPLNGATPSVTPPNSNEATSYVTPLHPHEVTPDVTPHPARGDIHGTHGVTSDVTQTVPSLLRNETVQESGAPSALGTPDDDEPKRKRPAIRLPADWAPTDAHRESALNAGVDVAVEAYKFRLHAAEQDRRCVSWNAAFSRWLMNARPTRPVTSGVSESGRLWQD</sequence>
<dbReference type="EMBL" id="AP006618">
    <property type="protein sequence ID" value="BAD56338.1"/>
    <property type="molecule type" value="Genomic_DNA"/>
</dbReference>
<dbReference type="OrthoDB" id="4747530at2"/>
<dbReference type="HOGENOM" id="CLU_932902_0_0_11"/>
<proteinExistence type="predicted"/>
<evidence type="ECO:0000313" key="2">
    <source>
        <dbReference type="EMBL" id="BAD56338.1"/>
    </source>
</evidence>
<feature type="region of interest" description="Disordered" evidence="1">
    <location>
        <begin position="99"/>
        <end position="122"/>
    </location>
</feature>
<evidence type="ECO:0000313" key="3">
    <source>
        <dbReference type="Proteomes" id="UP000006820"/>
    </source>
</evidence>
<evidence type="ECO:0000256" key="1">
    <source>
        <dbReference type="SAM" id="MobiDB-lite"/>
    </source>
</evidence>
<dbReference type="RefSeq" id="WP_011208023.1">
    <property type="nucleotide sequence ID" value="NC_006361.1"/>
</dbReference>
<accession>Q5YZQ3</accession>
<gene>
    <name evidence="2" type="ordered locus">NFA_14930</name>
</gene>
<dbReference type="InterPro" id="IPR036388">
    <property type="entry name" value="WH-like_DNA-bd_sf"/>
</dbReference>
<dbReference type="KEGG" id="nfa:NFA_14930"/>
<dbReference type="Gene3D" id="1.10.10.10">
    <property type="entry name" value="Winged helix-like DNA-binding domain superfamily/Winged helix DNA-binding domain"/>
    <property type="match status" value="1"/>
</dbReference>
<feature type="compositionally biased region" description="Polar residues" evidence="1">
    <location>
        <begin position="109"/>
        <end position="122"/>
    </location>
</feature>
<dbReference type="AlphaFoldDB" id="Q5YZQ3"/>
<organism evidence="2 3">
    <name type="scientific">Nocardia farcinica (strain IFM 10152)</name>
    <dbReference type="NCBI Taxonomy" id="247156"/>
    <lineage>
        <taxon>Bacteria</taxon>
        <taxon>Bacillati</taxon>
        <taxon>Actinomycetota</taxon>
        <taxon>Actinomycetes</taxon>
        <taxon>Mycobacteriales</taxon>
        <taxon>Nocardiaceae</taxon>
        <taxon>Nocardia</taxon>
    </lineage>
</organism>
<evidence type="ECO:0008006" key="4">
    <source>
        <dbReference type="Google" id="ProtNLM"/>
    </source>
</evidence>
<dbReference type="Pfam" id="PF13730">
    <property type="entry name" value="HTH_36"/>
    <property type="match status" value="1"/>
</dbReference>
<dbReference type="Proteomes" id="UP000006820">
    <property type="component" value="Chromosome"/>
</dbReference>
<feature type="region of interest" description="Disordered" evidence="1">
    <location>
        <begin position="166"/>
        <end position="189"/>
    </location>
</feature>
<dbReference type="GeneID" id="61136468"/>
<dbReference type="STRING" id="247156.NFA_14930"/>
<dbReference type="eggNOG" id="COG0640">
    <property type="taxonomic scope" value="Bacteria"/>
</dbReference>
<reference evidence="2 3" key="1">
    <citation type="journal article" date="2004" name="Proc. Natl. Acad. Sci. U.S.A.">
        <title>The complete genomic sequence of Nocardia farcinica IFM 10152.</title>
        <authorList>
            <person name="Ishikawa J."/>
            <person name="Yamashita A."/>
            <person name="Mikami Y."/>
            <person name="Hoshino Y."/>
            <person name="Kurita H."/>
            <person name="Hotta K."/>
            <person name="Shiba T."/>
            <person name="Hattori M."/>
        </authorList>
    </citation>
    <scope>NUCLEOTIDE SEQUENCE [LARGE SCALE GENOMIC DNA]</scope>
    <source>
        <strain evidence="2 3">IFM 10152</strain>
    </source>
</reference>
<keyword evidence="3" id="KW-1185">Reference proteome</keyword>
<protein>
    <recommendedName>
        <fullName evidence="4">Helix-turn-helix domain-containing protein</fullName>
    </recommendedName>
</protein>
<name>Q5YZQ3_NOCFA</name>